<dbReference type="AlphaFoldDB" id="E0PQ68"/>
<feature type="transmembrane region" description="Helical" evidence="1">
    <location>
        <begin position="58"/>
        <end position="85"/>
    </location>
</feature>
<dbReference type="Proteomes" id="UP000003823">
    <property type="component" value="Unassembled WGS sequence"/>
</dbReference>
<protein>
    <recommendedName>
        <fullName evidence="4">DUF4190 domain-containing protein</fullName>
    </recommendedName>
</protein>
<evidence type="ECO:0008006" key="4">
    <source>
        <dbReference type="Google" id="ProtNLM"/>
    </source>
</evidence>
<dbReference type="RefSeq" id="WP_001088139.1">
    <property type="nucleotide sequence ID" value="NZ_GL397179.1"/>
</dbReference>
<organism evidence="2 3">
    <name type="scientific">Streptococcus mitis ATCC 6249</name>
    <dbReference type="NCBI Taxonomy" id="864567"/>
    <lineage>
        <taxon>Bacteria</taxon>
        <taxon>Bacillati</taxon>
        <taxon>Bacillota</taxon>
        <taxon>Bacilli</taxon>
        <taxon>Lactobacillales</taxon>
        <taxon>Streptococcaceae</taxon>
        <taxon>Streptococcus</taxon>
        <taxon>Streptococcus mitis group</taxon>
    </lineage>
</organism>
<dbReference type="HOGENOM" id="CLU_195374_0_0_9"/>
<sequence length="86" mass="9386">MNSQQKKKPSLILGILSIVLGLLSPIVGLILGIIGLVLAFSYQKESGLDYQTEKILNIVGLVVSVLNWIVTVAVFFRIVAVAVFFR</sequence>
<gene>
    <name evidence="2" type="ORF">HMPREF8571_0685</name>
</gene>
<name>E0PQ68_STRMT</name>
<dbReference type="EMBL" id="AEEN01000012">
    <property type="protein sequence ID" value="EFM31315.1"/>
    <property type="molecule type" value="Genomic_DNA"/>
</dbReference>
<dbReference type="eggNOG" id="ENOG503099D">
    <property type="taxonomic scope" value="Bacteria"/>
</dbReference>
<keyword evidence="1" id="KW-0812">Transmembrane</keyword>
<keyword evidence="1" id="KW-0472">Membrane</keyword>
<evidence type="ECO:0000313" key="2">
    <source>
        <dbReference type="EMBL" id="EFM31315.1"/>
    </source>
</evidence>
<evidence type="ECO:0000256" key="1">
    <source>
        <dbReference type="SAM" id="Phobius"/>
    </source>
</evidence>
<evidence type="ECO:0000313" key="3">
    <source>
        <dbReference type="Proteomes" id="UP000003823"/>
    </source>
</evidence>
<dbReference type="OrthoDB" id="2237525at2"/>
<reference evidence="2 3" key="1">
    <citation type="submission" date="2010-07" db="EMBL/GenBank/DDBJ databases">
        <authorList>
            <person name="Muzny D."/>
            <person name="Qin X."/>
            <person name="Deng J."/>
            <person name="Jiang H."/>
            <person name="Liu Y."/>
            <person name="Qu J."/>
            <person name="Song X.-Z."/>
            <person name="Zhang L."/>
            <person name="Thornton R."/>
            <person name="Coyle M."/>
            <person name="Francisco L."/>
            <person name="Jackson L."/>
            <person name="Javaid M."/>
            <person name="Korchina V."/>
            <person name="Kovar C."/>
            <person name="Mata R."/>
            <person name="Mathew T."/>
            <person name="Ngo R."/>
            <person name="Nguyen L."/>
            <person name="Nguyen N."/>
            <person name="Okwuonu G."/>
            <person name="Ongeri F."/>
            <person name="Pham C."/>
            <person name="Simmons D."/>
            <person name="Wilczek-Boney K."/>
            <person name="Hale W."/>
            <person name="Jakkamsetti A."/>
            <person name="Pham P."/>
            <person name="Ruth R."/>
            <person name="San Lucas F."/>
            <person name="Warren J."/>
            <person name="Zhang J."/>
            <person name="Zhao Z."/>
            <person name="Zhou C."/>
            <person name="Zhu D."/>
            <person name="Lee S."/>
            <person name="Bess C."/>
            <person name="Blankenburg K."/>
            <person name="Forbes L."/>
            <person name="Fu Q."/>
            <person name="Gubbala S."/>
            <person name="Hirani K."/>
            <person name="Jayaseelan J.C."/>
            <person name="Lara F."/>
            <person name="Munidasa M."/>
            <person name="Palculict T."/>
            <person name="Patil S."/>
            <person name="Pu L.-L."/>
            <person name="Saada N."/>
            <person name="Tang L."/>
            <person name="Weissenberger G."/>
            <person name="Zhu Y."/>
            <person name="Hemphill L."/>
            <person name="Shang Y."/>
            <person name="Youmans B."/>
            <person name="Ayvaz T."/>
            <person name="Ross M."/>
            <person name="Santibanez J."/>
            <person name="Aqrawi P."/>
            <person name="Gross S."/>
            <person name="Joshi V."/>
            <person name="Fowler G."/>
            <person name="Nazareth L."/>
            <person name="Reid J."/>
            <person name="Worley K."/>
            <person name="Petrosino J."/>
            <person name="Highlander S."/>
            <person name="Gibbs R."/>
        </authorList>
    </citation>
    <scope>NUCLEOTIDE SEQUENCE [LARGE SCALE GENOMIC DNA]</scope>
    <source>
        <strain evidence="2 3">ATCC 6249</strain>
    </source>
</reference>
<proteinExistence type="predicted"/>
<feature type="transmembrane region" description="Helical" evidence="1">
    <location>
        <begin position="12"/>
        <end position="38"/>
    </location>
</feature>
<comment type="caution">
    <text evidence="2">The sequence shown here is derived from an EMBL/GenBank/DDBJ whole genome shotgun (WGS) entry which is preliminary data.</text>
</comment>
<keyword evidence="1" id="KW-1133">Transmembrane helix</keyword>
<accession>E0PQ68</accession>